<dbReference type="STRING" id="1349421.OI18_19185"/>
<feature type="transmembrane region" description="Helical" evidence="7">
    <location>
        <begin position="378"/>
        <end position="397"/>
    </location>
</feature>
<dbReference type="PROSITE" id="PS50850">
    <property type="entry name" value="MFS"/>
    <property type="match status" value="1"/>
</dbReference>
<keyword evidence="5 7" id="KW-1133">Transmembrane helix</keyword>
<evidence type="ECO:0000256" key="5">
    <source>
        <dbReference type="ARBA" id="ARBA00022989"/>
    </source>
</evidence>
<dbReference type="RefSeq" id="WP_039142772.1">
    <property type="nucleotide sequence ID" value="NZ_JSVC01000023.1"/>
</dbReference>
<gene>
    <name evidence="9" type="ORF">OI18_19185</name>
</gene>
<feature type="transmembrane region" description="Helical" evidence="7">
    <location>
        <begin position="82"/>
        <end position="101"/>
    </location>
</feature>
<accession>A0A0C1LC46</accession>
<reference evidence="9 10" key="1">
    <citation type="submission" date="2014-11" db="EMBL/GenBank/DDBJ databases">
        <title>Genome sequence of Flavihumibacter solisilvae 3-3.</title>
        <authorList>
            <person name="Zhou G."/>
            <person name="Li M."/>
            <person name="Wang G."/>
        </authorList>
    </citation>
    <scope>NUCLEOTIDE SEQUENCE [LARGE SCALE GENOMIC DNA]</scope>
    <source>
        <strain evidence="9 10">3-3</strain>
    </source>
</reference>
<dbReference type="InterPro" id="IPR011701">
    <property type="entry name" value="MFS"/>
</dbReference>
<evidence type="ECO:0000256" key="3">
    <source>
        <dbReference type="ARBA" id="ARBA00022475"/>
    </source>
</evidence>
<feature type="transmembrane region" description="Helical" evidence="7">
    <location>
        <begin position="348"/>
        <end position="366"/>
    </location>
</feature>
<dbReference type="Proteomes" id="UP000031408">
    <property type="component" value="Unassembled WGS sequence"/>
</dbReference>
<dbReference type="PANTHER" id="PTHR23517">
    <property type="entry name" value="RESISTANCE PROTEIN MDTM, PUTATIVE-RELATED-RELATED"/>
    <property type="match status" value="1"/>
</dbReference>
<dbReference type="SUPFAM" id="SSF103473">
    <property type="entry name" value="MFS general substrate transporter"/>
    <property type="match status" value="1"/>
</dbReference>
<feature type="transmembrane region" description="Helical" evidence="7">
    <location>
        <begin position="260"/>
        <end position="280"/>
    </location>
</feature>
<dbReference type="Pfam" id="PF07690">
    <property type="entry name" value="MFS_1"/>
    <property type="match status" value="1"/>
</dbReference>
<keyword evidence="6 7" id="KW-0472">Membrane</keyword>
<protein>
    <submittedName>
        <fullName evidence="9">MFS transporter</fullName>
    </submittedName>
</protein>
<evidence type="ECO:0000313" key="9">
    <source>
        <dbReference type="EMBL" id="KIC93068.1"/>
    </source>
</evidence>
<dbReference type="GO" id="GO:0022857">
    <property type="term" value="F:transmembrane transporter activity"/>
    <property type="evidence" value="ECO:0007669"/>
    <property type="project" value="InterPro"/>
</dbReference>
<evidence type="ECO:0000313" key="10">
    <source>
        <dbReference type="Proteomes" id="UP000031408"/>
    </source>
</evidence>
<sequence length="413" mass="45635">MFTKTLSAYRDAYSGLSRETWLLSLIMLINRSGTMVVPFLTLYMTSPGMGYSIGQAGFVFGCFGAGAFTGAYFGGKLTDRIGFFKVQMITLLGGAILFWILGQMKSLPLICIFTFLLSFVNEAFRPANSTAIAYYGTPENRTRSYSLNRLAVNLGWAVGSGLGGLIARVSYEWLFWIDGFSNLFAAILMWKFLRDAGAKANGHSKEKQVAGKEHSAYRDGTYLFFILLVTLFAACFFQLFTNVSVYMRQVLNFSEPLIGMLMALNGLLIVMIEMVVIYRIESKGNQMAYIAAGVALVALFYLFLGLGPVGPGIAVLLITLITFGEILAMPFMNSFWIARSREHNRGQYAALYTMAWSAAQTLGPMLSAQLAQSEGFRFTWFVVGSACMLAAFVFWQMKIRTESSAGRSAGEFT</sequence>
<feature type="transmembrane region" description="Helical" evidence="7">
    <location>
        <begin position="287"/>
        <end position="307"/>
    </location>
</feature>
<evidence type="ECO:0000256" key="2">
    <source>
        <dbReference type="ARBA" id="ARBA00022448"/>
    </source>
</evidence>
<keyword evidence="2" id="KW-0813">Transport</keyword>
<feature type="transmembrane region" description="Helical" evidence="7">
    <location>
        <begin position="21"/>
        <end position="44"/>
    </location>
</feature>
<evidence type="ECO:0000256" key="7">
    <source>
        <dbReference type="SAM" id="Phobius"/>
    </source>
</evidence>
<organism evidence="9 10">
    <name type="scientific">Flavihumibacter solisilvae</name>
    <dbReference type="NCBI Taxonomy" id="1349421"/>
    <lineage>
        <taxon>Bacteria</taxon>
        <taxon>Pseudomonadati</taxon>
        <taxon>Bacteroidota</taxon>
        <taxon>Chitinophagia</taxon>
        <taxon>Chitinophagales</taxon>
        <taxon>Chitinophagaceae</taxon>
        <taxon>Flavihumibacter</taxon>
    </lineage>
</organism>
<evidence type="ECO:0000259" key="8">
    <source>
        <dbReference type="PROSITE" id="PS50850"/>
    </source>
</evidence>
<keyword evidence="10" id="KW-1185">Reference proteome</keyword>
<dbReference type="EMBL" id="JSVC01000023">
    <property type="protein sequence ID" value="KIC93068.1"/>
    <property type="molecule type" value="Genomic_DNA"/>
</dbReference>
<evidence type="ECO:0000256" key="1">
    <source>
        <dbReference type="ARBA" id="ARBA00004651"/>
    </source>
</evidence>
<feature type="transmembrane region" description="Helical" evidence="7">
    <location>
        <begin position="173"/>
        <end position="193"/>
    </location>
</feature>
<feature type="domain" description="Major facilitator superfamily (MFS) profile" evidence="8">
    <location>
        <begin position="19"/>
        <end position="402"/>
    </location>
</feature>
<keyword evidence="4 7" id="KW-0812">Transmembrane</keyword>
<keyword evidence="3" id="KW-1003">Cell membrane</keyword>
<dbReference type="InterPro" id="IPR020846">
    <property type="entry name" value="MFS_dom"/>
</dbReference>
<proteinExistence type="predicted"/>
<feature type="transmembrane region" description="Helical" evidence="7">
    <location>
        <begin position="313"/>
        <end position="336"/>
    </location>
</feature>
<dbReference type="OrthoDB" id="5379144at2"/>
<dbReference type="GO" id="GO:0005886">
    <property type="term" value="C:plasma membrane"/>
    <property type="evidence" value="ECO:0007669"/>
    <property type="project" value="UniProtKB-SubCell"/>
</dbReference>
<dbReference type="Gene3D" id="1.20.1250.20">
    <property type="entry name" value="MFS general substrate transporter like domains"/>
    <property type="match status" value="1"/>
</dbReference>
<dbReference type="PANTHER" id="PTHR23517:SF2">
    <property type="entry name" value="MULTIDRUG RESISTANCE PROTEIN MDTH"/>
    <property type="match status" value="1"/>
</dbReference>
<evidence type="ECO:0000256" key="4">
    <source>
        <dbReference type="ARBA" id="ARBA00022692"/>
    </source>
</evidence>
<dbReference type="AlphaFoldDB" id="A0A0C1LC46"/>
<feature type="transmembrane region" description="Helical" evidence="7">
    <location>
        <begin position="56"/>
        <end position="75"/>
    </location>
</feature>
<dbReference type="InterPro" id="IPR036259">
    <property type="entry name" value="MFS_trans_sf"/>
</dbReference>
<comment type="subcellular location">
    <subcellularLocation>
        <location evidence="1">Cell membrane</location>
        <topology evidence="1">Multi-pass membrane protein</topology>
    </subcellularLocation>
</comment>
<dbReference type="InterPro" id="IPR050171">
    <property type="entry name" value="MFS_Transporters"/>
</dbReference>
<feature type="transmembrane region" description="Helical" evidence="7">
    <location>
        <begin position="150"/>
        <end position="167"/>
    </location>
</feature>
<comment type="caution">
    <text evidence="9">The sequence shown here is derived from an EMBL/GenBank/DDBJ whole genome shotgun (WGS) entry which is preliminary data.</text>
</comment>
<feature type="transmembrane region" description="Helical" evidence="7">
    <location>
        <begin position="222"/>
        <end position="240"/>
    </location>
</feature>
<name>A0A0C1LC46_9BACT</name>
<feature type="transmembrane region" description="Helical" evidence="7">
    <location>
        <begin position="107"/>
        <end position="124"/>
    </location>
</feature>
<evidence type="ECO:0000256" key="6">
    <source>
        <dbReference type="ARBA" id="ARBA00023136"/>
    </source>
</evidence>